<organism evidence="1">
    <name type="scientific">viral metagenome</name>
    <dbReference type="NCBI Taxonomy" id="1070528"/>
    <lineage>
        <taxon>unclassified sequences</taxon>
        <taxon>metagenomes</taxon>
        <taxon>organismal metagenomes</taxon>
    </lineage>
</organism>
<protein>
    <submittedName>
        <fullName evidence="1">Uncharacterized protein</fullName>
    </submittedName>
</protein>
<sequence>MQSKELQSHVTKINGKIIVEGHISALPGPMKIMWRAAAPNTRGYSFSGSGLPHPNVEQAFDVRAMTGSLNSPDGTFRITLDDVPGAYYSGLGSIYVPPHIQLEVVGVGGERWNGQALVQDFGAPFRWISGTPPGFQEKSQDEGRAMFYKWDPDSGVRSQEAILRSRGYPTVN</sequence>
<accession>A0A6C0BGW6</accession>
<evidence type="ECO:0000313" key="1">
    <source>
        <dbReference type="EMBL" id="QHS91577.1"/>
    </source>
</evidence>
<reference evidence="1" key="1">
    <citation type="journal article" date="2020" name="Nature">
        <title>Giant virus diversity and host interactions through global metagenomics.</title>
        <authorList>
            <person name="Schulz F."/>
            <person name="Roux S."/>
            <person name="Paez-Espino D."/>
            <person name="Jungbluth S."/>
            <person name="Walsh D.A."/>
            <person name="Denef V.J."/>
            <person name="McMahon K.D."/>
            <person name="Konstantinidis K.T."/>
            <person name="Eloe-Fadrosh E.A."/>
            <person name="Kyrpides N.C."/>
            <person name="Woyke T."/>
        </authorList>
    </citation>
    <scope>NUCLEOTIDE SEQUENCE</scope>
    <source>
        <strain evidence="1">GVMAG-M-3300013006-15</strain>
    </source>
</reference>
<dbReference type="AlphaFoldDB" id="A0A6C0BGW6"/>
<dbReference type="EMBL" id="MN739162">
    <property type="protein sequence ID" value="QHS91577.1"/>
    <property type="molecule type" value="Genomic_DNA"/>
</dbReference>
<proteinExistence type="predicted"/>
<name>A0A6C0BGW6_9ZZZZ</name>